<reference evidence="3 4" key="1">
    <citation type="journal article" date="2014" name="Appl. Environ. Microbiol.">
        <title>Elucidation of insertion elements encoded on plasmids and in vitro construction of shuttle vectors from the toxic cyanobacterium Planktothrix.</title>
        <authorList>
            <person name="Christiansen G."/>
            <person name="Goesmann A."/>
            <person name="Kurmayer R."/>
        </authorList>
    </citation>
    <scope>NUCLEOTIDE SEQUENCE [LARGE SCALE GENOMIC DNA]</scope>
    <source>
        <strain evidence="3 4">NIVA-CYA 126/8</strain>
    </source>
</reference>
<evidence type="ECO:0000313" key="3">
    <source>
        <dbReference type="EMBL" id="KEI66166.1"/>
    </source>
</evidence>
<evidence type="ECO:0000259" key="2">
    <source>
        <dbReference type="PROSITE" id="PS51746"/>
    </source>
</evidence>
<dbReference type="PATRIC" id="fig|388467.6.peg.1000"/>
<dbReference type="RefSeq" id="WP_042152591.1">
    <property type="nucleotide sequence ID" value="NZ_CM002803.1"/>
</dbReference>
<accession>A0A073CDF3</accession>
<dbReference type="PROSITE" id="PS51746">
    <property type="entry name" value="PPM_2"/>
    <property type="match status" value="1"/>
</dbReference>
<dbReference type="AlphaFoldDB" id="A0A073CDF3"/>
<dbReference type="eggNOG" id="COG0631">
    <property type="taxonomic scope" value="Bacteria"/>
</dbReference>
<evidence type="ECO:0000313" key="4">
    <source>
        <dbReference type="Proteomes" id="UP000027395"/>
    </source>
</evidence>
<dbReference type="PANTHER" id="PTHR47992">
    <property type="entry name" value="PROTEIN PHOSPHATASE"/>
    <property type="match status" value="1"/>
</dbReference>
<evidence type="ECO:0000256" key="1">
    <source>
        <dbReference type="SAM" id="Phobius"/>
    </source>
</evidence>
<name>A0A073CDF3_PLAA1</name>
<dbReference type="EMBL" id="CM002803">
    <property type="protein sequence ID" value="KEI66166.1"/>
    <property type="molecule type" value="Genomic_DNA"/>
</dbReference>
<dbReference type="GO" id="GO:0004722">
    <property type="term" value="F:protein serine/threonine phosphatase activity"/>
    <property type="evidence" value="ECO:0007669"/>
    <property type="project" value="InterPro"/>
</dbReference>
<feature type="domain" description="PPM-type phosphatase" evidence="2">
    <location>
        <begin position="266"/>
        <end position="546"/>
    </location>
</feature>
<keyword evidence="1" id="KW-0812">Transmembrane</keyword>
<dbReference type="NCBIfam" id="NF045510">
    <property type="entry name" value="4Cys_prefix_kin"/>
    <property type="match status" value="1"/>
</dbReference>
<organism evidence="3 4">
    <name type="scientific">Planktothrix agardhii (strain NIVA-CYA 126/8)</name>
    <dbReference type="NCBI Taxonomy" id="388467"/>
    <lineage>
        <taxon>Bacteria</taxon>
        <taxon>Bacillati</taxon>
        <taxon>Cyanobacteriota</taxon>
        <taxon>Cyanophyceae</taxon>
        <taxon>Oscillatoriophycideae</taxon>
        <taxon>Oscillatoriales</taxon>
        <taxon>Microcoleaceae</taxon>
        <taxon>Planktothrix</taxon>
    </lineage>
</organism>
<dbReference type="Pfam" id="PF13672">
    <property type="entry name" value="PP2C_2"/>
    <property type="match status" value="1"/>
</dbReference>
<gene>
    <name evidence="3" type="ORF">A19Y_1052</name>
</gene>
<keyword evidence="4" id="KW-1185">Reference proteome</keyword>
<dbReference type="SMART" id="SM00331">
    <property type="entry name" value="PP2C_SIG"/>
    <property type="match status" value="1"/>
</dbReference>
<dbReference type="InterPro" id="IPR001932">
    <property type="entry name" value="PPM-type_phosphatase-like_dom"/>
</dbReference>
<sequence length="641" mass="71996">MSLEKLFQISTSAPPPIHCTNPACPQPRNSLGHQICQTCQTPLTYRYLWATGSGAGQIQPCQLVGNRYYVTFPQVWLDTKPGAPPILPDILSESILSYLYLSPHHLHIPGVFGVYPLGISPEATETLLLDNIPVDSRGQLFPTLVEVWPKTSAVRQVYWLWQILQLWTPLTEQGAAYSLFVKENLRVDGWRVRLRELHQGALQPTQRDLAESWVALIETAHPTIQYRLQTIHQLMRRQEDSLKEVASQLNQLLMEQAAQLPLHLAVTGLTDVGVRRSENEDSYYPGLHDVRNFHLYPNDKLIPHLSIVCDGVGGHDGGEVASQLAVQSLKPLIYSFMAEISQQEELAPPELIMEQLQEITRVVNNVIAAQNNEQGREFRQRMGTTLVMALQLPQKVKTPEGIELTNCHELYLVNVGDSRAYWITQNSCQQLTVDDDVANREVCHGRSLYWDAVQRSGSGALTQALGTREAEFLRPTVQRFIIEEDGLLLLCSDGLSDNQRVEQCWQNFSASVLNGEQSLESAVQGWIDIANDKNGQDNISVVMIYCGVSPQKLVLVETTPLATKTESLESEPTEASKVLLYDESIPEQEVQPPSKSMSKWKEVFFILSLFAIFIAGGFAIWWQVRQTQIKSIPSGQPTQTR</sequence>
<keyword evidence="1" id="KW-0472">Membrane</keyword>
<dbReference type="InterPro" id="IPR036457">
    <property type="entry name" value="PPM-type-like_dom_sf"/>
</dbReference>
<dbReference type="Proteomes" id="UP000027395">
    <property type="component" value="Chromosome"/>
</dbReference>
<dbReference type="Gene3D" id="3.60.40.10">
    <property type="entry name" value="PPM-type phosphatase domain"/>
    <property type="match status" value="1"/>
</dbReference>
<feature type="transmembrane region" description="Helical" evidence="1">
    <location>
        <begin position="603"/>
        <end position="622"/>
    </location>
</feature>
<dbReference type="SMART" id="SM00332">
    <property type="entry name" value="PP2Cc"/>
    <property type="match status" value="1"/>
</dbReference>
<dbReference type="SUPFAM" id="SSF81606">
    <property type="entry name" value="PP2C-like"/>
    <property type="match status" value="1"/>
</dbReference>
<proteinExistence type="predicted"/>
<dbReference type="HOGENOM" id="CLU_017255_0_0_3"/>
<protein>
    <recommendedName>
        <fullName evidence="2">PPM-type phosphatase domain-containing protein</fullName>
    </recommendedName>
</protein>
<dbReference type="CDD" id="cd00143">
    <property type="entry name" value="PP2Cc"/>
    <property type="match status" value="1"/>
</dbReference>
<dbReference type="STRING" id="388467.A19Y_1052"/>
<keyword evidence="1" id="KW-1133">Transmembrane helix</keyword>
<dbReference type="InterPro" id="IPR015655">
    <property type="entry name" value="PP2C"/>
</dbReference>